<dbReference type="AlphaFoldDB" id="A0AAW1WCW9"/>
<keyword evidence="3" id="KW-1185">Reference proteome</keyword>
<feature type="signal peptide" evidence="1">
    <location>
        <begin position="1"/>
        <end position="19"/>
    </location>
</feature>
<name>A0AAW1WCW9_RUBAR</name>
<comment type="caution">
    <text evidence="2">The sequence shown here is derived from an EMBL/GenBank/DDBJ whole genome shotgun (WGS) entry which is preliminary data.</text>
</comment>
<proteinExistence type="predicted"/>
<dbReference type="PANTHER" id="PTHR34145:SF28">
    <property type="entry name" value="F-BOX DOMAIN-CONTAINING PROTEIN"/>
    <property type="match status" value="1"/>
</dbReference>
<evidence type="ECO:0000313" key="3">
    <source>
        <dbReference type="Proteomes" id="UP001457282"/>
    </source>
</evidence>
<dbReference type="EMBL" id="JBEDUW010000006">
    <property type="protein sequence ID" value="KAK9921344.1"/>
    <property type="molecule type" value="Genomic_DNA"/>
</dbReference>
<keyword evidence="1" id="KW-0732">Signal</keyword>
<reference evidence="2 3" key="1">
    <citation type="journal article" date="2023" name="G3 (Bethesda)">
        <title>A chromosome-length genome assembly and annotation of blackberry (Rubus argutus, cv. 'Hillquist').</title>
        <authorList>
            <person name="Bruna T."/>
            <person name="Aryal R."/>
            <person name="Dudchenko O."/>
            <person name="Sargent D.J."/>
            <person name="Mead D."/>
            <person name="Buti M."/>
            <person name="Cavallini A."/>
            <person name="Hytonen T."/>
            <person name="Andres J."/>
            <person name="Pham M."/>
            <person name="Weisz D."/>
            <person name="Mascagni F."/>
            <person name="Usai G."/>
            <person name="Natali L."/>
            <person name="Bassil N."/>
            <person name="Fernandez G.E."/>
            <person name="Lomsadze A."/>
            <person name="Armour M."/>
            <person name="Olukolu B."/>
            <person name="Poorten T."/>
            <person name="Britton C."/>
            <person name="Davik J."/>
            <person name="Ashrafi H."/>
            <person name="Aiden E.L."/>
            <person name="Borodovsky M."/>
            <person name="Worthington M."/>
        </authorList>
    </citation>
    <scope>NUCLEOTIDE SEQUENCE [LARGE SCALE GENOMIC DNA]</scope>
    <source>
        <strain evidence="2">PI 553951</strain>
    </source>
</reference>
<dbReference type="InterPro" id="IPR036047">
    <property type="entry name" value="F-box-like_dom_sf"/>
</dbReference>
<dbReference type="SUPFAM" id="SSF81383">
    <property type="entry name" value="F-box domain"/>
    <property type="match status" value="1"/>
</dbReference>
<accession>A0AAW1WCW9</accession>
<sequence length="515" mass="58330">MPTTAAGVIFLLFTIVVQALGRVWTNSAPLPPEIAHKILFSLPIADVTRVGSLSKSCRAFHLSNPILNFTAFPSDSTRTFDRRLQLFNSLDGFFIHRGTNKVHSVSIDLECRYHFRETGIENCCRLETSRVMGWIGNAIACDVEALTVSLFFRTEIQEEDDFPVTQIEFPSCVFSSGSLRYLAVNMRSAILKGPCFSSSSISNLVRLSLRNVTVEDEEGFCKWVSFSCRFLKKLLLECVNGLENIIIVSSSLEVFWVKCPSAFHLEVSGDKLEDVQIDWDSNRTDRIVLHISAPNLKHLKWVGHLMKNLYLGEFNCLDEVEISFFKSDGLGGFLSLHDYVSARDQFVCSIGSAKVLILTQWALETLFGEYFTHASFYNVWYLRICISRTIDDKLVRAMVFLFKGVPNLNTLDISSNIPSIEVGTNAFGFPKGYWELQGLDFISQLKEVTIELTNGSNGIRLAWYILEHAQNLKKMIVICFPNLPHHSGFMTKLKRTRILSNATVVIQEKKESKYF</sequence>
<dbReference type="PANTHER" id="PTHR34145">
    <property type="entry name" value="OS02G0105600 PROTEIN"/>
    <property type="match status" value="1"/>
</dbReference>
<feature type="chain" id="PRO_5043990955" description="F-box domain-containing protein" evidence="1">
    <location>
        <begin position="20"/>
        <end position="515"/>
    </location>
</feature>
<dbReference type="Gene3D" id="3.80.10.10">
    <property type="entry name" value="Ribonuclease Inhibitor"/>
    <property type="match status" value="1"/>
</dbReference>
<evidence type="ECO:0000313" key="2">
    <source>
        <dbReference type="EMBL" id="KAK9921344.1"/>
    </source>
</evidence>
<dbReference type="Proteomes" id="UP001457282">
    <property type="component" value="Unassembled WGS sequence"/>
</dbReference>
<organism evidence="2 3">
    <name type="scientific">Rubus argutus</name>
    <name type="common">Southern blackberry</name>
    <dbReference type="NCBI Taxonomy" id="59490"/>
    <lineage>
        <taxon>Eukaryota</taxon>
        <taxon>Viridiplantae</taxon>
        <taxon>Streptophyta</taxon>
        <taxon>Embryophyta</taxon>
        <taxon>Tracheophyta</taxon>
        <taxon>Spermatophyta</taxon>
        <taxon>Magnoliopsida</taxon>
        <taxon>eudicotyledons</taxon>
        <taxon>Gunneridae</taxon>
        <taxon>Pentapetalae</taxon>
        <taxon>rosids</taxon>
        <taxon>fabids</taxon>
        <taxon>Rosales</taxon>
        <taxon>Rosaceae</taxon>
        <taxon>Rosoideae</taxon>
        <taxon>Rosoideae incertae sedis</taxon>
        <taxon>Rubus</taxon>
    </lineage>
</organism>
<dbReference type="InterPro" id="IPR032675">
    <property type="entry name" value="LRR_dom_sf"/>
</dbReference>
<protein>
    <recommendedName>
        <fullName evidence="4">F-box domain-containing protein</fullName>
    </recommendedName>
</protein>
<gene>
    <name evidence="2" type="ORF">M0R45_029855</name>
</gene>
<dbReference type="InterPro" id="IPR053772">
    <property type="entry name" value="At1g61320/At1g61330-like"/>
</dbReference>
<evidence type="ECO:0008006" key="4">
    <source>
        <dbReference type="Google" id="ProtNLM"/>
    </source>
</evidence>
<dbReference type="SUPFAM" id="SSF52047">
    <property type="entry name" value="RNI-like"/>
    <property type="match status" value="1"/>
</dbReference>
<evidence type="ECO:0000256" key="1">
    <source>
        <dbReference type="SAM" id="SignalP"/>
    </source>
</evidence>